<dbReference type="Proteomes" id="UP000799538">
    <property type="component" value="Unassembled WGS sequence"/>
</dbReference>
<organism evidence="1 2">
    <name type="scientific">Elsinoe ampelina</name>
    <dbReference type="NCBI Taxonomy" id="302913"/>
    <lineage>
        <taxon>Eukaryota</taxon>
        <taxon>Fungi</taxon>
        <taxon>Dikarya</taxon>
        <taxon>Ascomycota</taxon>
        <taxon>Pezizomycotina</taxon>
        <taxon>Dothideomycetes</taxon>
        <taxon>Dothideomycetidae</taxon>
        <taxon>Myriangiales</taxon>
        <taxon>Elsinoaceae</taxon>
        <taxon>Elsinoe</taxon>
    </lineage>
</organism>
<dbReference type="InterPro" id="IPR032710">
    <property type="entry name" value="NTF2-like_dom_sf"/>
</dbReference>
<evidence type="ECO:0008006" key="3">
    <source>
        <dbReference type="Google" id="ProtNLM"/>
    </source>
</evidence>
<name>A0A6A6GKF5_9PEZI</name>
<dbReference type="OrthoDB" id="2947043at2759"/>
<dbReference type="AlphaFoldDB" id="A0A6A6GKF5"/>
<dbReference type="SUPFAM" id="SSF54427">
    <property type="entry name" value="NTF2-like"/>
    <property type="match status" value="1"/>
</dbReference>
<reference evidence="2" key="1">
    <citation type="journal article" date="2020" name="Stud. Mycol.">
        <title>101 Dothideomycetes genomes: A test case for predicting lifestyles and emergence of pathogens.</title>
        <authorList>
            <person name="Haridas S."/>
            <person name="Albert R."/>
            <person name="Binder M."/>
            <person name="Bloem J."/>
            <person name="LaButti K."/>
            <person name="Salamov A."/>
            <person name="Andreopoulos B."/>
            <person name="Baker S."/>
            <person name="Barry K."/>
            <person name="Bills G."/>
            <person name="Bluhm B."/>
            <person name="Cannon C."/>
            <person name="Castanera R."/>
            <person name="Culley D."/>
            <person name="Daum C."/>
            <person name="Ezra D."/>
            <person name="Gonzalez J."/>
            <person name="Henrissat B."/>
            <person name="Kuo A."/>
            <person name="Liang C."/>
            <person name="Lipzen A."/>
            <person name="Lutzoni F."/>
            <person name="Magnuson J."/>
            <person name="Mondo S."/>
            <person name="Nolan M."/>
            <person name="Ohm R."/>
            <person name="Pangilinan J."/>
            <person name="Park H.-J."/>
            <person name="Ramirez L."/>
            <person name="Alfaro M."/>
            <person name="Sun H."/>
            <person name="Tritt A."/>
            <person name="Yoshinaga Y."/>
            <person name="Zwiers L.-H."/>
            <person name="Turgeon B."/>
            <person name="Goodwin S."/>
            <person name="Spatafora J."/>
            <person name="Crous P."/>
            <person name="Grigoriev I."/>
        </authorList>
    </citation>
    <scope>NUCLEOTIDE SEQUENCE [LARGE SCALE GENOMIC DNA]</scope>
    <source>
        <strain evidence="2">CECT 20119</strain>
    </source>
</reference>
<gene>
    <name evidence="1" type="ORF">BDZ85DRAFT_47540</name>
</gene>
<sequence length="129" mass="14691">MTGFTSTREGFERAMALCLTGPQETARQDAEKMVTPDFYQIINDRRIDYETYVAHLAEWRGKTSDYKPKIEEFLRDGDLLAARLVGTIKVEGVDCKFESFLFAKVAESDGRMTSLIERSIWGPIHESST</sequence>
<protein>
    <recommendedName>
        <fullName evidence="3">SnoaL-like domain-containing protein</fullName>
    </recommendedName>
</protein>
<accession>A0A6A6GKF5</accession>
<proteinExistence type="predicted"/>
<evidence type="ECO:0000313" key="1">
    <source>
        <dbReference type="EMBL" id="KAF2226235.1"/>
    </source>
</evidence>
<evidence type="ECO:0000313" key="2">
    <source>
        <dbReference type="Proteomes" id="UP000799538"/>
    </source>
</evidence>
<keyword evidence="2" id="KW-1185">Reference proteome</keyword>
<dbReference type="EMBL" id="ML992502">
    <property type="protein sequence ID" value="KAF2226235.1"/>
    <property type="molecule type" value="Genomic_DNA"/>
</dbReference>